<dbReference type="InterPro" id="IPR016032">
    <property type="entry name" value="Sig_transdc_resp-reg_C-effctor"/>
</dbReference>
<dbReference type="GO" id="GO:0005829">
    <property type="term" value="C:cytosol"/>
    <property type="evidence" value="ECO:0007669"/>
    <property type="project" value="TreeGrafter"/>
</dbReference>
<dbReference type="InterPro" id="IPR011006">
    <property type="entry name" value="CheY-like_superfamily"/>
</dbReference>
<dbReference type="SMART" id="SM00862">
    <property type="entry name" value="Trans_reg_C"/>
    <property type="match status" value="1"/>
</dbReference>
<dbReference type="Gene3D" id="6.10.250.690">
    <property type="match status" value="1"/>
</dbReference>
<dbReference type="STRING" id="1391654.AKJ09_03635"/>
<evidence type="ECO:0000256" key="3">
    <source>
        <dbReference type="PROSITE-ProRule" id="PRU01091"/>
    </source>
</evidence>
<dbReference type="Proteomes" id="UP000064967">
    <property type="component" value="Chromosome"/>
</dbReference>
<evidence type="ECO:0000313" key="7">
    <source>
        <dbReference type="Proteomes" id="UP000064967"/>
    </source>
</evidence>
<dbReference type="InterPro" id="IPR001867">
    <property type="entry name" value="OmpR/PhoB-type_DNA-bd"/>
</dbReference>
<dbReference type="PANTHER" id="PTHR48111:SF36">
    <property type="entry name" value="TRANSCRIPTIONAL REGULATORY PROTEIN CUTR"/>
    <property type="match status" value="1"/>
</dbReference>
<name>A0A0K1PUC3_9BACT</name>
<dbReference type="SUPFAM" id="SSF46894">
    <property type="entry name" value="C-terminal effector domain of the bipartite response regulators"/>
    <property type="match status" value="1"/>
</dbReference>
<evidence type="ECO:0000259" key="5">
    <source>
        <dbReference type="PROSITE" id="PS51755"/>
    </source>
</evidence>
<sequence length="219" mass="23591">MLIVEDDPRLGASLVRVMRGENHAVELCPTGAAGAERARAGGVDVIVLDWMLPDTDGLALCEGLRKAGCSTPILMLTVKSDVSDRVAGLRSGADDYLCKPFEVEELLARIDALARRSLQKVLSVGELMIDRGKGRVTLRGAKVDLTTREGGLLACLAARAGEPVSRAELLAEVWSLSFDPGTTVVEVHMCRLREKLGAYASAIETVRGRGYRLNTDFKL</sequence>
<feature type="domain" description="Response regulatory" evidence="4">
    <location>
        <begin position="1"/>
        <end position="114"/>
    </location>
</feature>
<keyword evidence="2" id="KW-0597">Phosphoprotein</keyword>
<evidence type="ECO:0000259" key="4">
    <source>
        <dbReference type="PROSITE" id="PS50110"/>
    </source>
</evidence>
<dbReference type="PATRIC" id="fig|1391654.3.peg.3682"/>
<evidence type="ECO:0000313" key="6">
    <source>
        <dbReference type="EMBL" id="AKU96971.1"/>
    </source>
</evidence>
<reference evidence="6 7" key="1">
    <citation type="submission" date="2015-08" db="EMBL/GenBank/DDBJ databases">
        <authorList>
            <person name="Babu N.S."/>
            <person name="Beckwith C.J."/>
            <person name="Beseler K.G."/>
            <person name="Brison A."/>
            <person name="Carone J.V."/>
            <person name="Caskin T.P."/>
            <person name="Diamond M."/>
            <person name="Durham M.E."/>
            <person name="Foxe J.M."/>
            <person name="Go M."/>
            <person name="Henderson B.A."/>
            <person name="Jones I.B."/>
            <person name="McGettigan J.A."/>
            <person name="Micheletti S.J."/>
            <person name="Nasrallah M.E."/>
            <person name="Ortiz D."/>
            <person name="Piller C.R."/>
            <person name="Privatt S.R."/>
            <person name="Schneider S.L."/>
            <person name="Sharp S."/>
            <person name="Smith T.C."/>
            <person name="Stanton J.D."/>
            <person name="Ullery H.E."/>
            <person name="Wilson R.J."/>
            <person name="Serrano M.G."/>
            <person name="Buck G."/>
            <person name="Lee V."/>
            <person name="Wang Y."/>
            <person name="Carvalho R."/>
            <person name="Voegtly L."/>
            <person name="Shi R."/>
            <person name="Duckworth R."/>
            <person name="Johnson A."/>
            <person name="Loviza R."/>
            <person name="Walstead R."/>
            <person name="Shah Z."/>
            <person name="Kiflezghi M."/>
            <person name="Wade K."/>
            <person name="Ball S.L."/>
            <person name="Bradley K.W."/>
            <person name="Asai D.J."/>
            <person name="Bowman C.A."/>
            <person name="Russell D.A."/>
            <person name="Pope W.H."/>
            <person name="Jacobs-Sera D."/>
            <person name="Hendrix R.W."/>
            <person name="Hatfull G.F."/>
        </authorList>
    </citation>
    <scope>NUCLEOTIDE SEQUENCE [LARGE SCALE GENOMIC DNA]</scope>
    <source>
        <strain evidence="6 7">DSM 27648</strain>
    </source>
</reference>
<dbReference type="GO" id="GO:0000976">
    <property type="term" value="F:transcription cis-regulatory region binding"/>
    <property type="evidence" value="ECO:0007669"/>
    <property type="project" value="TreeGrafter"/>
</dbReference>
<dbReference type="EMBL" id="CP012333">
    <property type="protein sequence ID" value="AKU96971.1"/>
    <property type="molecule type" value="Genomic_DNA"/>
</dbReference>
<gene>
    <name evidence="6" type="ORF">AKJ09_03635</name>
</gene>
<dbReference type="InterPro" id="IPR039420">
    <property type="entry name" value="WalR-like"/>
</dbReference>
<dbReference type="InterPro" id="IPR036388">
    <property type="entry name" value="WH-like_DNA-bd_sf"/>
</dbReference>
<dbReference type="KEGG" id="llu:AKJ09_03635"/>
<evidence type="ECO:0000256" key="2">
    <source>
        <dbReference type="PROSITE-ProRule" id="PRU00169"/>
    </source>
</evidence>
<dbReference type="Gene3D" id="3.40.50.2300">
    <property type="match status" value="1"/>
</dbReference>
<keyword evidence="7" id="KW-1185">Reference proteome</keyword>
<dbReference type="GO" id="GO:0006355">
    <property type="term" value="P:regulation of DNA-templated transcription"/>
    <property type="evidence" value="ECO:0007669"/>
    <property type="project" value="InterPro"/>
</dbReference>
<dbReference type="Pfam" id="PF00486">
    <property type="entry name" value="Trans_reg_C"/>
    <property type="match status" value="1"/>
</dbReference>
<protein>
    <submittedName>
        <fullName evidence="6">Response regulator receiver</fullName>
    </submittedName>
</protein>
<dbReference type="PROSITE" id="PS51755">
    <property type="entry name" value="OMPR_PHOB"/>
    <property type="match status" value="1"/>
</dbReference>
<proteinExistence type="predicted"/>
<accession>A0A0K1PUC3</accession>
<dbReference type="Pfam" id="PF00072">
    <property type="entry name" value="Response_reg"/>
    <property type="match status" value="1"/>
</dbReference>
<dbReference type="PANTHER" id="PTHR48111">
    <property type="entry name" value="REGULATOR OF RPOS"/>
    <property type="match status" value="1"/>
</dbReference>
<dbReference type="AlphaFoldDB" id="A0A0K1PUC3"/>
<dbReference type="GO" id="GO:0032993">
    <property type="term" value="C:protein-DNA complex"/>
    <property type="evidence" value="ECO:0007669"/>
    <property type="project" value="TreeGrafter"/>
</dbReference>
<dbReference type="CDD" id="cd00383">
    <property type="entry name" value="trans_reg_C"/>
    <property type="match status" value="1"/>
</dbReference>
<feature type="modified residue" description="4-aspartylphosphate" evidence="2">
    <location>
        <position position="49"/>
    </location>
</feature>
<dbReference type="PROSITE" id="PS50110">
    <property type="entry name" value="RESPONSE_REGULATORY"/>
    <property type="match status" value="1"/>
</dbReference>
<feature type="DNA-binding region" description="OmpR/PhoB-type" evidence="3">
    <location>
        <begin position="119"/>
        <end position="215"/>
    </location>
</feature>
<dbReference type="SUPFAM" id="SSF52172">
    <property type="entry name" value="CheY-like"/>
    <property type="match status" value="1"/>
</dbReference>
<organism evidence="6 7">
    <name type="scientific">Labilithrix luteola</name>
    <dbReference type="NCBI Taxonomy" id="1391654"/>
    <lineage>
        <taxon>Bacteria</taxon>
        <taxon>Pseudomonadati</taxon>
        <taxon>Myxococcota</taxon>
        <taxon>Polyangia</taxon>
        <taxon>Polyangiales</taxon>
        <taxon>Labilitrichaceae</taxon>
        <taxon>Labilithrix</taxon>
    </lineage>
</organism>
<dbReference type="InterPro" id="IPR001789">
    <property type="entry name" value="Sig_transdc_resp-reg_receiver"/>
</dbReference>
<dbReference type="Gene3D" id="1.10.10.10">
    <property type="entry name" value="Winged helix-like DNA-binding domain superfamily/Winged helix DNA-binding domain"/>
    <property type="match status" value="1"/>
</dbReference>
<keyword evidence="1 3" id="KW-0238">DNA-binding</keyword>
<dbReference type="GO" id="GO:0000156">
    <property type="term" value="F:phosphorelay response regulator activity"/>
    <property type="evidence" value="ECO:0007669"/>
    <property type="project" value="TreeGrafter"/>
</dbReference>
<dbReference type="SMART" id="SM00448">
    <property type="entry name" value="REC"/>
    <property type="match status" value="1"/>
</dbReference>
<evidence type="ECO:0000256" key="1">
    <source>
        <dbReference type="ARBA" id="ARBA00023125"/>
    </source>
</evidence>
<feature type="domain" description="OmpR/PhoB-type" evidence="5">
    <location>
        <begin position="119"/>
        <end position="215"/>
    </location>
</feature>